<gene>
    <name evidence="3" type="ORF">LPQ35_09810</name>
</gene>
<accession>A0ABZ3H437</accession>
<reference evidence="3 4" key="1">
    <citation type="submission" date="2021-11" db="EMBL/GenBank/DDBJ databases">
        <title>Whole genome of Geoglobus acetivorans.</title>
        <authorList>
            <person name="Liu D."/>
        </authorList>
    </citation>
    <scope>NUCLEOTIDE SEQUENCE [LARGE SCALE GENOMIC DNA]</scope>
    <source>
        <strain evidence="3 4">SBH6</strain>
    </source>
</reference>
<dbReference type="GeneID" id="90449990"/>
<dbReference type="PANTHER" id="PTHR43228:SF1">
    <property type="entry name" value="TWO-COMPONENT RESPONSE REGULATOR ARR22"/>
    <property type="match status" value="1"/>
</dbReference>
<dbReference type="InterPro" id="IPR011006">
    <property type="entry name" value="CheY-like_superfamily"/>
</dbReference>
<dbReference type="InterPro" id="IPR052048">
    <property type="entry name" value="ST_Response_Regulator"/>
</dbReference>
<dbReference type="SUPFAM" id="SSF52172">
    <property type="entry name" value="CheY-like"/>
    <property type="match status" value="1"/>
</dbReference>
<organism evidence="3 4">
    <name type="scientific">Geoglobus acetivorans</name>
    <dbReference type="NCBI Taxonomy" id="565033"/>
    <lineage>
        <taxon>Archaea</taxon>
        <taxon>Methanobacteriati</taxon>
        <taxon>Methanobacteriota</taxon>
        <taxon>Archaeoglobi</taxon>
        <taxon>Archaeoglobales</taxon>
        <taxon>Archaeoglobaceae</taxon>
        <taxon>Geoglobus</taxon>
    </lineage>
</organism>
<dbReference type="Pfam" id="PF00072">
    <property type="entry name" value="Response_reg"/>
    <property type="match status" value="1"/>
</dbReference>
<dbReference type="Gene3D" id="3.40.50.2300">
    <property type="match status" value="1"/>
</dbReference>
<dbReference type="RefSeq" id="WP_193807349.1">
    <property type="nucleotide sequence ID" value="NZ_CP087714.1"/>
</dbReference>
<dbReference type="InterPro" id="IPR001789">
    <property type="entry name" value="Sig_transdc_resp-reg_receiver"/>
</dbReference>
<evidence type="ECO:0000313" key="3">
    <source>
        <dbReference type="EMBL" id="XAT63538.1"/>
    </source>
</evidence>
<name>A0ABZ3H437_GEOAI</name>
<protein>
    <submittedName>
        <fullName evidence="3">Response regulator</fullName>
    </submittedName>
</protein>
<dbReference type="EMBL" id="CP087714">
    <property type="protein sequence ID" value="XAT63538.1"/>
    <property type="molecule type" value="Genomic_DNA"/>
</dbReference>
<proteinExistence type="predicted"/>
<keyword evidence="1" id="KW-0597">Phosphoprotein</keyword>
<evidence type="ECO:0000259" key="2">
    <source>
        <dbReference type="PROSITE" id="PS50110"/>
    </source>
</evidence>
<dbReference type="SMART" id="SM00448">
    <property type="entry name" value="REC"/>
    <property type="match status" value="1"/>
</dbReference>
<evidence type="ECO:0000256" key="1">
    <source>
        <dbReference type="PROSITE-ProRule" id="PRU00169"/>
    </source>
</evidence>
<dbReference type="PANTHER" id="PTHR43228">
    <property type="entry name" value="TWO-COMPONENT RESPONSE REGULATOR"/>
    <property type="match status" value="1"/>
</dbReference>
<feature type="domain" description="Response regulatory" evidence="2">
    <location>
        <begin position="3"/>
        <end position="115"/>
    </location>
</feature>
<sequence>MKLVLVVEDDDAVLEVIKAMLGDRYAILEARDGKEAVEKYRVFKPNIVLMDVVMPEMDGVEATREIKRMDPNAKIIGVTAYAKQRASDLLEAGALEVVEKPFSKSTLVSTIEKYINSPE</sequence>
<keyword evidence="4" id="KW-1185">Reference proteome</keyword>
<evidence type="ECO:0000313" key="4">
    <source>
        <dbReference type="Proteomes" id="UP001492541"/>
    </source>
</evidence>
<feature type="modified residue" description="4-aspartylphosphate" evidence="1">
    <location>
        <position position="51"/>
    </location>
</feature>
<dbReference type="Proteomes" id="UP001492541">
    <property type="component" value="Chromosome"/>
</dbReference>
<dbReference type="PROSITE" id="PS50110">
    <property type="entry name" value="RESPONSE_REGULATORY"/>
    <property type="match status" value="1"/>
</dbReference>